<keyword evidence="6" id="KW-1185">Reference proteome</keyword>
<proteinExistence type="predicted"/>
<dbReference type="Pfam" id="PF07727">
    <property type="entry name" value="RVT_2"/>
    <property type="match status" value="1"/>
</dbReference>
<evidence type="ECO:0000259" key="4">
    <source>
        <dbReference type="PROSITE" id="PS50994"/>
    </source>
</evidence>
<evidence type="ECO:0000313" key="5">
    <source>
        <dbReference type="EMBL" id="GJU00285.1"/>
    </source>
</evidence>
<evidence type="ECO:0000313" key="6">
    <source>
        <dbReference type="Proteomes" id="UP001151760"/>
    </source>
</evidence>
<dbReference type="Gene3D" id="3.30.420.10">
    <property type="entry name" value="Ribonuclease H-like superfamily/Ribonuclease H"/>
    <property type="match status" value="1"/>
</dbReference>
<dbReference type="PANTHER" id="PTHR42648:SF32">
    <property type="entry name" value="RIBONUCLEASE H-LIKE DOMAIN, GAG-PRE-INTEGRASE DOMAIN PROTEIN-RELATED"/>
    <property type="match status" value="1"/>
</dbReference>
<sequence>MLEFCGEKGIKQEFSNARTPQQNGVAERMNRTLIEAARTMLADSHLPTTFWAEAVNTACYTFKGKAACSETLLQRRLTPIKKPSSTPISKSADDIMAFRKELDALALKHLGPVHITAPTSTNPINTGSGNLNTGFEQVTPGNMEAISPSANPVEEVFSDADDDEMPEIRIYDKSSEGIFEQASFDDDGIITDFNNLPDEVDVPTNPTLRIHNAHPQSQILGDPNTPVQTRSSLKKITEAHALFKLQQVWVLVDLPNGAKVIAFCLFYGIHSSIMDVKSAFLYGTIDEEVYVSQPPGFVDPDHPTKVYKVVKALYGLHQAPRAWYATLSTFLEKHGYKRGTIDKTKNFILRRNKKDIMLVQVYLMISFWVYQQVLANKEGIFISPDKYVAEILKKFDLVNVKVAITPMETKLPLTKDEEAFDVDVHLYRSMIGSLMYLTASSPDIMESPLDLEAFSNSDYGGSNLDRKSTTGGCQFLGQRLISGQLLLVWKDERINLKWERKCKLSLANWMHIGCRPLLPAMLTIDAGQAQPSAVPTSSQPVPTPSPTHVQITPPPISHRLTQLTHPVNYNHTPQPSRAKLPTSFTTSNSNLYKQHHLPITNHSDINQLSPTISQIP</sequence>
<dbReference type="InterPro" id="IPR012337">
    <property type="entry name" value="RNaseH-like_sf"/>
</dbReference>
<dbReference type="InterPro" id="IPR013103">
    <property type="entry name" value="RVT_2"/>
</dbReference>
<evidence type="ECO:0000256" key="1">
    <source>
        <dbReference type="ARBA" id="ARBA00022723"/>
    </source>
</evidence>
<dbReference type="EMBL" id="BQNB010020849">
    <property type="protein sequence ID" value="GJU00285.1"/>
    <property type="molecule type" value="Genomic_DNA"/>
</dbReference>
<dbReference type="InterPro" id="IPR043502">
    <property type="entry name" value="DNA/RNA_pol_sf"/>
</dbReference>
<comment type="caution">
    <text evidence="5">The sequence shown here is derived from an EMBL/GenBank/DDBJ whole genome shotgun (WGS) entry which is preliminary data.</text>
</comment>
<dbReference type="SUPFAM" id="SSF56672">
    <property type="entry name" value="DNA/RNA polymerases"/>
    <property type="match status" value="1"/>
</dbReference>
<evidence type="ECO:0000256" key="3">
    <source>
        <dbReference type="SAM" id="MobiDB-lite"/>
    </source>
</evidence>
<dbReference type="SUPFAM" id="SSF53098">
    <property type="entry name" value="Ribonuclease H-like"/>
    <property type="match status" value="1"/>
</dbReference>
<keyword evidence="2" id="KW-0378">Hydrolase</keyword>
<dbReference type="PROSITE" id="PS50994">
    <property type="entry name" value="INTEGRASE"/>
    <property type="match status" value="1"/>
</dbReference>
<organism evidence="5 6">
    <name type="scientific">Tanacetum coccineum</name>
    <dbReference type="NCBI Taxonomy" id="301880"/>
    <lineage>
        <taxon>Eukaryota</taxon>
        <taxon>Viridiplantae</taxon>
        <taxon>Streptophyta</taxon>
        <taxon>Embryophyta</taxon>
        <taxon>Tracheophyta</taxon>
        <taxon>Spermatophyta</taxon>
        <taxon>Magnoliopsida</taxon>
        <taxon>eudicotyledons</taxon>
        <taxon>Gunneridae</taxon>
        <taxon>Pentapetalae</taxon>
        <taxon>asterids</taxon>
        <taxon>campanulids</taxon>
        <taxon>Asterales</taxon>
        <taxon>Asteraceae</taxon>
        <taxon>Asteroideae</taxon>
        <taxon>Anthemideae</taxon>
        <taxon>Anthemidinae</taxon>
        <taxon>Tanacetum</taxon>
    </lineage>
</organism>
<reference evidence="5" key="1">
    <citation type="journal article" date="2022" name="Int. J. Mol. Sci.">
        <title>Draft Genome of Tanacetum Coccineum: Genomic Comparison of Closely Related Tanacetum-Family Plants.</title>
        <authorList>
            <person name="Yamashiro T."/>
            <person name="Shiraishi A."/>
            <person name="Nakayama K."/>
            <person name="Satake H."/>
        </authorList>
    </citation>
    <scope>NUCLEOTIDE SEQUENCE</scope>
</reference>
<dbReference type="InterPro" id="IPR001584">
    <property type="entry name" value="Integrase_cat-core"/>
</dbReference>
<evidence type="ECO:0000256" key="2">
    <source>
        <dbReference type="ARBA" id="ARBA00022801"/>
    </source>
</evidence>
<keyword evidence="1" id="KW-0479">Metal-binding</keyword>
<protein>
    <submittedName>
        <fullName evidence="5">Ribonuclease H-like domain-containing protein</fullName>
    </submittedName>
</protein>
<feature type="domain" description="Integrase catalytic" evidence="4">
    <location>
        <begin position="1"/>
        <end position="87"/>
    </location>
</feature>
<reference evidence="5" key="2">
    <citation type="submission" date="2022-01" db="EMBL/GenBank/DDBJ databases">
        <authorList>
            <person name="Yamashiro T."/>
            <person name="Shiraishi A."/>
            <person name="Satake H."/>
            <person name="Nakayama K."/>
        </authorList>
    </citation>
    <scope>NUCLEOTIDE SEQUENCE</scope>
</reference>
<gene>
    <name evidence="5" type="ORF">Tco_1110623</name>
</gene>
<dbReference type="PANTHER" id="PTHR42648">
    <property type="entry name" value="TRANSPOSASE, PUTATIVE-RELATED"/>
    <property type="match status" value="1"/>
</dbReference>
<dbReference type="InterPro" id="IPR039537">
    <property type="entry name" value="Retrotran_Ty1/copia-like"/>
</dbReference>
<name>A0ABQ5IJD0_9ASTR</name>
<accession>A0ABQ5IJD0</accession>
<feature type="region of interest" description="Disordered" evidence="3">
    <location>
        <begin position="529"/>
        <end position="548"/>
    </location>
</feature>
<feature type="compositionally biased region" description="Low complexity" evidence="3">
    <location>
        <begin position="529"/>
        <end position="540"/>
    </location>
</feature>
<dbReference type="Proteomes" id="UP001151760">
    <property type="component" value="Unassembled WGS sequence"/>
</dbReference>
<dbReference type="InterPro" id="IPR036397">
    <property type="entry name" value="RNaseH_sf"/>
</dbReference>